<dbReference type="Gene3D" id="3.20.80.10">
    <property type="entry name" value="Regulatory factor, effector binding domain"/>
    <property type="match status" value="1"/>
</dbReference>
<dbReference type="Gene3D" id="1.10.1660.10">
    <property type="match status" value="1"/>
</dbReference>
<dbReference type="SMART" id="SM00422">
    <property type="entry name" value="HTH_MERR"/>
    <property type="match status" value="1"/>
</dbReference>
<keyword evidence="4" id="KW-0804">Transcription</keyword>
<dbReference type="InterPro" id="IPR011256">
    <property type="entry name" value="Reg_factor_effector_dom_sf"/>
</dbReference>
<keyword evidence="1" id="KW-0678">Repressor</keyword>
<reference evidence="7" key="1">
    <citation type="submission" date="2017-04" db="EMBL/GenBank/DDBJ databases">
        <title>Function of individual gut microbiota members based on whole genome sequencing of pure cultures obtained from chicken caecum.</title>
        <authorList>
            <person name="Medvecky M."/>
            <person name="Cejkova D."/>
            <person name="Polansky O."/>
            <person name="Karasova D."/>
            <person name="Kubasova T."/>
            <person name="Cizek A."/>
            <person name="Rychlik I."/>
        </authorList>
    </citation>
    <scope>NUCLEOTIDE SEQUENCE [LARGE SCALE GENOMIC DNA]</scope>
    <source>
        <strain evidence="7">An75</strain>
    </source>
</reference>
<evidence type="ECO:0000256" key="2">
    <source>
        <dbReference type="ARBA" id="ARBA00023015"/>
    </source>
</evidence>
<evidence type="ECO:0000256" key="3">
    <source>
        <dbReference type="ARBA" id="ARBA00023125"/>
    </source>
</evidence>
<dbReference type="SMART" id="SM00871">
    <property type="entry name" value="AraC_E_bind"/>
    <property type="match status" value="1"/>
</dbReference>
<dbReference type="Pfam" id="PF06445">
    <property type="entry name" value="GyrI-like"/>
    <property type="match status" value="1"/>
</dbReference>
<gene>
    <name evidence="6" type="ORF">B5G26_10505</name>
</gene>
<evidence type="ECO:0000256" key="1">
    <source>
        <dbReference type="ARBA" id="ARBA00022491"/>
    </source>
</evidence>
<evidence type="ECO:0000256" key="4">
    <source>
        <dbReference type="ARBA" id="ARBA00023163"/>
    </source>
</evidence>
<evidence type="ECO:0000313" key="6">
    <source>
        <dbReference type="EMBL" id="OUN41861.1"/>
    </source>
</evidence>
<dbReference type="Pfam" id="PF13411">
    <property type="entry name" value="MerR_1"/>
    <property type="match status" value="1"/>
</dbReference>
<dbReference type="SUPFAM" id="SSF46955">
    <property type="entry name" value="Putative DNA-binding domain"/>
    <property type="match status" value="1"/>
</dbReference>
<evidence type="ECO:0000313" key="7">
    <source>
        <dbReference type="Proteomes" id="UP000195455"/>
    </source>
</evidence>
<dbReference type="GO" id="GO:0003700">
    <property type="term" value="F:DNA-binding transcription factor activity"/>
    <property type="evidence" value="ECO:0007669"/>
    <property type="project" value="InterPro"/>
</dbReference>
<dbReference type="InterPro" id="IPR047057">
    <property type="entry name" value="MerR_fam"/>
</dbReference>
<dbReference type="InterPro" id="IPR010499">
    <property type="entry name" value="AraC_E-bd"/>
</dbReference>
<accession>A0A1Y3TZI3</accession>
<dbReference type="EMBL" id="NFHM01000015">
    <property type="protein sequence ID" value="OUN41861.1"/>
    <property type="molecule type" value="Genomic_DNA"/>
</dbReference>
<name>A0A1Y3TZI3_9FIRM</name>
<proteinExistence type="predicted"/>
<comment type="caution">
    <text evidence="6">The sequence shown here is derived from an EMBL/GenBank/DDBJ whole genome shotgun (WGS) entry which is preliminary data.</text>
</comment>
<dbReference type="AlphaFoldDB" id="A0A1Y3TZI3"/>
<dbReference type="PROSITE" id="PS50937">
    <property type="entry name" value="HTH_MERR_2"/>
    <property type="match status" value="1"/>
</dbReference>
<dbReference type="GO" id="GO:0003677">
    <property type="term" value="F:DNA binding"/>
    <property type="evidence" value="ECO:0007669"/>
    <property type="project" value="UniProtKB-KW"/>
</dbReference>
<dbReference type="InterPro" id="IPR000551">
    <property type="entry name" value="MerR-type_HTH_dom"/>
</dbReference>
<dbReference type="Proteomes" id="UP000195455">
    <property type="component" value="Unassembled WGS sequence"/>
</dbReference>
<dbReference type="InterPro" id="IPR009061">
    <property type="entry name" value="DNA-bd_dom_put_sf"/>
</dbReference>
<evidence type="ECO:0000259" key="5">
    <source>
        <dbReference type="PROSITE" id="PS50937"/>
    </source>
</evidence>
<dbReference type="PANTHER" id="PTHR30204:SF69">
    <property type="entry name" value="MERR-FAMILY TRANSCRIPTIONAL REGULATOR"/>
    <property type="match status" value="1"/>
</dbReference>
<feature type="domain" description="HTH merR-type" evidence="5">
    <location>
        <begin position="14"/>
        <end position="84"/>
    </location>
</feature>
<keyword evidence="3" id="KW-0238">DNA-binding</keyword>
<dbReference type="PANTHER" id="PTHR30204">
    <property type="entry name" value="REDOX-CYCLING DRUG-SENSING TRANSCRIPTIONAL ACTIVATOR SOXR"/>
    <property type="match status" value="1"/>
</dbReference>
<sequence>MWKGAINLSEKNKYYSIGKVSSICDVPIKTLRYYDQIGLLVPQYRKEDSHYRYYEHTQLLTLHIIRKLRLLGVSLKDIQRIIQNCDNAAMEQCVVSRMHEISKHIQELQDQLAIGEVLLQRLNTGNVFLQNKNQDSESTIRIEKIPLYHVISTRRIKLDYQNSDVSIDRWSELIELAKKYHLKTMGSIILTYHNEPLEQFYNKDCDLESCIQVPEPKDGPEFKQFGGFLAATTIHIGKNEDIIQTHVKAIKWIKQQGYVINGPISEEYIVSPIDVSKVENHITKVIIPIKRV</sequence>
<dbReference type="CDD" id="cd01107">
    <property type="entry name" value="HTH_BmrR"/>
    <property type="match status" value="1"/>
</dbReference>
<dbReference type="SUPFAM" id="SSF55136">
    <property type="entry name" value="Probable bacterial effector-binding domain"/>
    <property type="match status" value="1"/>
</dbReference>
<keyword evidence="2" id="KW-0805">Transcription regulation</keyword>
<organism evidence="6 7">
    <name type="scientific">Anaerotignum lactatifermentans</name>
    <dbReference type="NCBI Taxonomy" id="160404"/>
    <lineage>
        <taxon>Bacteria</taxon>
        <taxon>Bacillati</taxon>
        <taxon>Bacillota</taxon>
        <taxon>Clostridia</taxon>
        <taxon>Lachnospirales</taxon>
        <taxon>Anaerotignaceae</taxon>
        <taxon>Anaerotignum</taxon>
    </lineage>
</organism>
<dbReference type="InterPro" id="IPR029442">
    <property type="entry name" value="GyrI-like"/>
</dbReference>
<protein>
    <recommendedName>
        <fullName evidence="5">HTH merR-type domain-containing protein</fullName>
    </recommendedName>
</protein>